<dbReference type="PANTHER" id="PTHR33376">
    <property type="match status" value="1"/>
</dbReference>
<dbReference type="InterPro" id="IPR018389">
    <property type="entry name" value="DctP_fam"/>
</dbReference>
<dbReference type="InterPro" id="IPR038404">
    <property type="entry name" value="TRAP_DctP_sf"/>
</dbReference>
<evidence type="ECO:0000256" key="1">
    <source>
        <dbReference type="ARBA" id="ARBA00009023"/>
    </source>
</evidence>
<proteinExistence type="inferred from homology"/>
<evidence type="ECO:0000313" key="6">
    <source>
        <dbReference type="Proteomes" id="UP001595387"/>
    </source>
</evidence>
<evidence type="ECO:0000256" key="2">
    <source>
        <dbReference type="ARBA" id="ARBA00022448"/>
    </source>
</evidence>
<dbReference type="RefSeq" id="WP_390307041.1">
    <property type="nucleotide sequence ID" value="NZ_JBHRRZ010000033.1"/>
</dbReference>
<comment type="caution">
    <text evidence="5">The sequence shown here is derived from an EMBL/GenBank/DDBJ whole genome shotgun (WGS) entry which is preliminary data.</text>
</comment>
<sequence length="335" mass="37543">MKKKLFTLSMLLILAFVLGACNSETSGSEQETHEIIMTHELPESFFKHEYMEQFKELVEERSDGRLEVTIHPSGQLYTDGEAVQNLGTGSVHMVWPVSVHLEALADEYGVVNLPFSLEDETVLQDQQYREELTGLLDSFVEDNGIKILGLMRTAEGIILTNDREINDMQDLSGLKIRSVGGHVANELLGAYGATAVSMPATEITTSLSQGVIDGVNTSPDGWIDVVGSAASHGFVVPEMQIFTYSLAADKQWFESLPDDLQQIIQETLDELIVDQWEESIEMDKQFLEEVSNDFGEVVRVPEDEVAAWREKAKTVHESFEEKHPDAMKKFNEIRD</sequence>
<dbReference type="PANTHER" id="PTHR33376:SF7">
    <property type="entry name" value="C4-DICARBOXYLATE-BINDING PROTEIN DCTB"/>
    <property type="match status" value="1"/>
</dbReference>
<dbReference type="NCBIfam" id="NF037995">
    <property type="entry name" value="TRAP_S1"/>
    <property type="match status" value="1"/>
</dbReference>
<feature type="signal peptide" evidence="4">
    <location>
        <begin position="1"/>
        <end position="20"/>
    </location>
</feature>
<dbReference type="Gene3D" id="3.40.190.170">
    <property type="entry name" value="Bacterial extracellular solute-binding protein, family 7"/>
    <property type="match status" value="1"/>
</dbReference>
<protein>
    <submittedName>
        <fullName evidence="5">TRAP transporter substrate-binding protein</fullName>
    </submittedName>
</protein>
<gene>
    <name evidence="5" type="ORF">ACFODW_12775</name>
</gene>
<evidence type="ECO:0000256" key="4">
    <source>
        <dbReference type="SAM" id="SignalP"/>
    </source>
</evidence>
<reference evidence="6" key="1">
    <citation type="journal article" date="2019" name="Int. J. Syst. Evol. Microbiol.">
        <title>The Global Catalogue of Microorganisms (GCM) 10K type strain sequencing project: providing services to taxonomists for standard genome sequencing and annotation.</title>
        <authorList>
            <consortium name="The Broad Institute Genomics Platform"/>
            <consortium name="The Broad Institute Genome Sequencing Center for Infectious Disease"/>
            <person name="Wu L."/>
            <person name="Ma J."/>
        </authorList>
    </citation>
    <scope>NUCLEOTIDE SEQUENCE [LARGE SCALE GENOMIC DNA]</scope>
    <source>
        <strain evidence="6">KCTC 13193</strain>
    </source>
</reference>
<evidence type="ECO:0000313" key="5">
    <source>
        <dbReference type="EMBL" id="MFC2949190.1"/>
    </source>
</evidence>
<keyword evidence="3 4" id="KW-0732">Signal</keyword>
<dbReference type="Proteomes" id="UP001595387">
    <property type="component" value="Unassembled WGS sequence"/>
</dbReference>
<dbReference type="Pfam" id="PF03480">
    <property type="entry name" value="DctP"/>
    <property type="match status" value="1"/>
</dbReference>
<name>A0ABV7A8W4_9BACI</name>
<keyword evidence="2" id="KW-0813">Transport</keyword>
<organism evidence="5 6">
    <name type="scientific">Virgibacillus sediminis</name>
    <dbReference type="NCBI Taxonomy" id="202260"/>
    <lineage>
        <taxon>Bacteria</taxon>
        <taxon>Bacillati</taxon>
        <taxon>Bacillota</taxon>
        <taxon>Bacilli</taxon>
        <taxon>Bacillales</taxon>
        <taxon>Bacillaceae</taxon>
        <taxon>Virgibacillus</taxon>
    </lineage>
</organism>
<dbReference type="PROSITE" id="PS51257">
    <property type="entry name" value="PROKAR_LIPOPROTEIN"/>
    <property type="match status" value="1"/>
</dbReference>
<evidence type="ECO:0000256" key="3">
    <source>
        <dbReference type="ARBA" id="ARBA00022729"/>
    </source>
</evidence>
<accession>A0ABV7A8W4</accession>
<comment type="similarity">
    <text evidence="1">Belongs to the bacterial solute-binding protein 7 family.</text>
</comment>
<keyword evidence="6" id="KW-1185">Reference proteome</keyword>
<feature type="chain" id="PRO_5046005374" evidence="4">
    <location>
        <begin position="21"/>
        <end position="335"/>
    </location>
</feature>
<dbReference type="EMBL" id="JBHRRZ010000033">
    <property type="protein sequence ID" value="MFC2949190.1"/>
    <property type="molecule type" value="Genomic_DNA"/>
</dbReference>